<evidence type="ECO:0000313" key="7">
    <source>
        <dbReference type="Proteomes" id="UP000005475"/>
    </source>
</evidence>
<reference evidence="6 7" key="1">
    <citation type="submission" date="2007-03" db="EMBL/GenBank/DDBJ databases">
        <authorList>
            <person name="Fulton L."/>
            <person name="Clifton S."/>
            <person name="Fulton B."/>
            <person name="Xu J."/>
            <person name="Minx P."/>
            <person name="Pepin K.H."/>
            <person name="Johnson M."/>
            <person name="Thiruvilangam P."/>
            <person name="Bhonagiri V."/>
            <person name="Nash W.E."/>
            <person name="Mardis E.R."/>
            <person name="Wilson R.K."/>
        </authorList>
    </citation>
    <scope>NUCLEOTIDE SEQUENCE [LARGE SCALE GENOMIC DNA]</scope>
    <source>
        <strain evidence="7">ATCC 8483 / DSM 1896 / JCM 5824 / BCRC 10623 / CCUG 4943 / NCTC 11153</strain>
    </source>
</reference>
<gene>
    <name evidence="6" type="ORF">BACOVA_00990</name>
</gene>
<dbReference type="EMBL" id="AAXF02000040">
    <property type="protein sequence ID" value="EDO13244.1"/>
    <property type="molecule type" value="Genomic_DNA"/>
</dbReference>
<dbReference type="SUPFAM" id="SSF46689">
    <property type="entry name" value="Homeodomain-like"/>
    <property type="match status" value="1"/>
</dbReference>
<dbReference type="PANTHER" id="PTHR47506">
    <property type="entry name" value="TRANSCRIPTIONAL REGULATORY PROTEIN"/>
    <property type="match status" value="1"/>
</dbReference>
<comment type="caution">
    <text evidence="6">The sequence shown here is derived from an EMBL/GenBank/DDBJ whole genome shotgun (WGS) entry which is preliminary data.</text>
</comment>
<evidence type="ECO:0000256" key="3">
    <source>
        <dbReference type="ARBA" id="ARBA00023163"/>
    </source>
</evidence>
<keyword evidence="2 4" id="KW-0238">DNA-binding</keyword>
<protein>
    <submittedName>
        <fullName evidence="6">Transcriptional regulator, TetR family</fullName>
    </submittedName>
</protein>
<dbReference type="PROSITE" id="PS50977">
    <property type="entry name" value="HTH_TETR_2"/>
    <property type="match status" value="1"/>
</dbReference>
<evidence type="ECO:0000256" key="1">
    <source>
        <dbReference type="ARBA" id="ARBA00023015"/>
    </source>
</evidence>
<dbReference type="Pfam" id="PF00440">
    <property type="entry name" value="TetR_N"/>
    <property type="match status" value="1"/>
</dbReference>
<dbReference type="GO" id="GO:0003677">
    <property type="term" value="F:DNA binding"/>
    <property type="evidence" value="ECO:0007669"/>
    <property type="project" value="UniProtKB-UniRule"/>
</dbReference>
<keyword evidence="3" id="KW-0804">Transcription</keyword>
<dbReference type="Gene3D" id="1.10.357.10">
    <property type="entry name" value="Tetracycline Repressor, domain 2"/>
    <property type="match status" value="1"/>
</dbReference>
<evidence type="ECO:0000256" key="4">
    <source>
        <dbReference type="PROSITE-ProRule" id="PRU00335"/>
    </source>
</evidence>
<name>A0AAN3AAY5_BACO1</name>
<accession>A0AAN3AAY5</accession>
<proteinExistence type="predicted"/>
<dbReference type="InterPro" id="IPR001647">
    <property type="entry name" value="HTH_TetR"/>
</dbReference>
<dbReference type="InterPro" id="IPR009057">
    <property type="entry name" value="Homeodomain-like_sf"/>
</dbReference>
<dbReference type="PRINTS" id="PR00455">
    <property type="entry name" value="HTHTETR"/>
</dbReference>
<organism evidence="6 7">
    <name type="scientific">Bacteroides ovatus (strain ATCC 8483 / DSM 1896 / JCM 5824 / BCRC 10623 / CCUG 4943 / NCTC 11153)</name>
    <dbReference type="NCBI Taxonomy" id="411476"/>
    <lineage>
        <taxon>Bacteria</taxon>
        <taxon>Pseudomonadati</taxon>
        <taxon>Bacteroidota</taxon>
        <taxon>Bacteroidia</taxon>
        <taxon>Bacteroidales</taxon>
        <taxon>Bacteroidaceae</taxon>
        <taxon>Bacteroides</taxon>
    </lineage>
</organism>
<evidence type="ECO:0000313" key="6">
    <source>
        <dbReference type="EMBL" id="EDO13244.1"/>
    </source>
</evidence>
<dbReference type="Proteomes" id="UP000005475">
    <property type="component" value="Unassembled WGS sequence"/>
</dbReference>
<keyword evidence="1" id="KW-0805">Transcription regulation</keyword>
<feature type="domain" description="HTH tetR-type" evidence="5">
    <location>
        <begin position="59"/>
        <end position="119"/>
    </location>
</feature>
<evidence type="ECO:0000259" key="5">
    <source>
        <dbReference type="PROSITE" id="PS50977"/>
    </source>
</evidence>
<dbReference type="PANTHER" id="PTHR47506:SF1">
    <property type="entry name" value="HTH-TYPE TRANSCRIPTIONAL REGULATOR YJDC"/>
    <property type="match status" value="1"/>
</dbReference>
<dbReference type="AlphaFoldDB" id="A0AAN3AAY5"/>
<evidence type="ECO:0000256" key="2">
    <source>
        <dbReference type="ARBA" id="ARBA00023125"/>
    </source>
</evidence>
<feature type="DNA-binding region" description="H-T-H motif" evidence="4">
    <location>
        <begin position="82"/>
        <end position="101"/>
    </location>
</feature>
<reference evidence="7" key="2">
    <citation type="submission" date="2007-04" db="EMBL/GenBank/DDBJ databases">
        <title>Draft genome sequence of Bacteroides ovatus (ATCC 8483).</title>
        <authorList>
            <person name="Sudarsanam P."/>
            <person name="Ley R."/>
            <person name="Guruge J."/>
            <person name="Turnbaugh P.J."/>
            <person name="Mahowald M."/>
            <person name="Liep D."/>
            <person name="Gordon J."/>
        </authorList>
    </citation>
    <scope>NUCLEOTIDE SEQUENCE [LARGE SCALE GENOMIC DNA]</scope>
    <source>
        <strain evidence="7">ATCC 8483 / DSM 1896 / JCM 5824 / BCRC 10623 / CCUG 4943 / NCTC 11153</strain>
    </source>
</reference>
<sequence>MIINPKWTINSWKLNLLIEFSVYLCSVFPLEMKRKRKLHFNKIEKRMMTEHGKDASQRVELRERIITAATEAFTSKGIKSITMDDIAAALGISKRTLYEVFSDKESLLKECILKAQADRDKYLQKVFEQSHNVLEVILAVFQKSIEMFHQTNKRFFEDIKKYPKVYEMMKNRQDSDSMKTMSFFKTGVEQGIFRSDVNFAIVNLLVREQFDVLLNTDICNEYPFIEVYESIMFTYIRGISTEKGARVLEDFIQEYRKNRIED</sequence>